<dbReference type="GO" id="GO:0043138">
    <property type="term" value="F:3'-5' DNA helicase activity"/>
    <property type="evidence" value="ECO:0007669"/>
    <property type="project" value="TreeGrafter"/>
</dbReference>
<proteinExistence type="predicted"/>
<dbReference type="SMART" id="SM00487">
    <property type="entry name" value="DEXDc"/>
    <property type="match status" value="1"/>
</dbReference>
<dbReference type="InterPro" id="IPR001650">
    <property type="entry name" value="Helicase_C-like"/>
</dbReference>
<dbReference type="GO" id="GO:0003676">
    <property type="term" value="F:nucleic acid binding"/>
    <property type="evidence" value="ECO:0007669"/>
    <property type="project" value="InterPro"/>
</dbReference>
<dbReference type="Pfam" id="PF00270">
    <property type="entry name" value="DEAD"/>
    <property type="match status" value="1"/>
</dbReference>
<evidence type="ECO:0008006" key="7">
    <source>
        <dbReference type="Google" id="ProtNLM"/>
    </source>
</evidence>
<dbReference type="PANTHER" id="PTHR47957">
    <property type="entry name" value="ATP-DEPENDENT HELICASE HRQ1"/>
    <property type="match status" value="1"/>
</dbReference>
<dbReference type="SUPFAM" id="SSF52540">
    <property type="entry name" value="P-loop containing nucleoside triphosphate hydrolases"/>
    <property type="match status" value="2"/>
</dbReference>
<evidence type="ECO:0000259" key="5">
    <source>
        <dbReference type="PROSITE" id="PS51194"/>
    </source>
</evidence>
<dbReference type="InterPro" id="IPR011545">
    <property type="entry name" value="DEAD/DEAH_box_helicase_dom"/>
</dbReference>
<dbReference type="GO" id="GO:0036297">
    <property type="term" value="P:interstrand cross-link repair"/>
    <property type="evidence" value="ECO:0007669"/>
    <property type="project" value="TreeGrafter"/>
</dbReference>
<evidence type="ECO:0000256" key="2">
    <source>
        <dbReference type="ARBA" id="ARBA00022840"/>
    </source>
</evidence>
<reference evidence="6" key="1">
    <citation type="journal article" date="2015" name="Nature">
        <title>Complex archaea that bridge the gap between prokaryotes and eukaryotes.</title>
        <authorList>
            <person name="Spang A."/>
            <person name="Saw J.H."/>
            <person name="Jorgensen S.L."/>
            <person name="Zaremba-Niedzwiedzka K."/>
            <person name="Martijn J."/>
            <person name="Lind A.E."/>
            <person name="van Eijk R."/>
            <person name="Schleper C."/>
            <person name="Guy L."/>
            <person name="Ettema T.J."/>
        </authorList>
    </citation>
    <scope>NUCLEOTIDE SEQUENCE</scope>
</reference>
<evidence type="ECO:0000313" key="6">
    <source>
        <dbReference type="EMBL" id="KKO04370.1"/>
    </source>
</evidence>
<dbReference type="Gene3D" id="3.40.50.300">
    <property type="entry name" value="P-loop containing nucleotide triphosphate hydrolases"/>
    <property type="match status" value="2"/>
</dbReference>
<evidence type="ECO:0000256" key="1">
    <source>
        <dbReference type="ARBA" id="ARBA00022741"/>
    </source>
</evidence>
<dbReference type="GO" id="GO:0005634">
    <property type="term" value="C:nucleus"/>
    <property type="evidence" value="ECO:0007669"/>
    <property type="project" value="TreeGrafter"/>
</dbReference>
<dbReference type="InterPro" id="IPR014001">
    <property type="entry name" value="Helicase_ATP-bd"/>
</dbReference>
<feature type="compositionally biased region" description="Basic and acidic residues" evidence="3">
    <location>
        <begin position="256"/>
        <end position="269"/>
    </location>
</feature>
<dbReference type="PANTHER" id="PTHR47957:SF3">
    <property type="entry name" value="ATP-DEPENDENT HELICASE HRQ1"/>
    <property type="match status" value="1"/>
</dbReference>
<dbReference type="Pfam" id="PF00271">
    <property type="entry name" value="Helicase_C"/>
    <property type="match status" value="1"/>
</dbReference>
<name>A0A0F9VK21_9ZZZZ</name>
<keyword evidence="2" id="KW-0067">ATP-binding</keyword>
<protein>
    <recommendedName>
        <fullName evidence="7">Helicase ATP-binding domain-containing protein</fullName>
    </recommendedName>
</protein>
<dbReference type="EMBL" id="LAZR01000023">
    <property type="protein sequence ID" value="KKO04370.1"/>
    <property type="molecule type" value="Genomic_DNA"/>
</dbReference>
<sequence>MLDPIGAYKDIKALYLSYLDTVYRLRRPELTQERREILNQPGALMPEPFIEPVLRYTPATHSFESFLEESAQNPLSRFNREQRRAIIDMTLSGLFPGKKTSGELTRKSKFTPYTHQIEMLHHGLSHGTPGIVTSGTGSGKTEAFLLPILAELIAEATRWPAPSTGYISSSWWQANEGFAEHRQGEAPERPKAVRALLLYPMNALVEDQMVRLRKMLDSPEATDVLDRHAKGNRLFFGRYTSASPVPGYRIHPRRNNQKEKQRARNRLDKTSSALREMAEYQEQACRYDMLMQQQNKDEEPTRYMFPSPNGAELITRWDMQDTPPDLLVTNVSMLNAMLSRDVDAVIFDQTREWLETDPEAYFFLVLDELHLVRGSTGSEVAALIRTLINRLGLDRPELRHKLRILASSASLPIDGEERYQSLQYLYDFFGPFGTFTGPESEGAQASEDWASFVITGQPKVAVPINNRPIKPNSFVALVSYLTPTGDYVGQLNVPINDERLRLLLADCAAALGLDTGACINDVIKEAAARITQACIGEDGKVRARATSVIAEKLFDSPKAIAALRGLTILRGLGDLNSVDTVAFRQHLFLRSLEGLFASPYQFDGVLQYAGLTVERGASHAQTQHGMQRLFELFHCEGCHSEFIGGLRSRKNARSPVFEILPNTPDLERLPEIGSETGIEDLSHDAFVLFWPSSLEPRQGDSDAESWHTAWLDARNGQLRPEAPPNAPPSAVLGHVFHMSGNRRQPRSAGPTCCPACGADYSRRSVQQRRSPIRSFRTGFAKTSQLLVTEVMEILKRAGTIPKVVAFSDSRQDAAKTAIDVERHHHNDTRRKLLVEALTKASQVPEDRSILSRALIDAEETGDYELADVLTEKIRRLRYRGDADRVALSAVLELDDAVSRRAGPLLQGMAEIGVHPTDETGVKRIPEEGERDYEWPELFTLRQGEVRWNDKIDPHDISAARLAVAKAQRPLLDDVLFARNYFALEETGIGYPCLTAKAVDGSDQLDALLRVLSDNYRVEANQWFRSDQVREWPDGLSVTSRRVNSFTAASGIDANAMTSMLMQLGSLGHSNGIIRIEKLYIRLVQPDAPVFECETCGRAHLHYGTGICTRCHTPLPKLANLKAADLRERNYISQRLERAFSEEEKVFRLHCEELTGQTSSPAERLRRFRGIFIDAEPGSLKRRAEEIDLLSVTTTMEVGIDIGSLQAVYQANMPPQRFNYQQRVGRAGRRGQAFSLAVTLCRGRSHDLHYFRHPQAITGDAPPPPFLTKEHLDISLRLMRKAWLTAAFAYLRDEAGSDYPGDDAKPDIHGEYVPTKTFYNASGHWPRCLEGALHKTCEVVESLADTLGAGMKERSRILSEHMHPDTIMAEITALTEEGRRRDIGLGQFLAESGLLPMFGMPTRVRPLYLGLEPSGKNEVDWDLVDREIDMAIYEFAPGQIIVRDKRLHESIGFTDQLGFVQSTRQGTRLIPEPDAQWWTEKQQIADCSTCGAIKMMPSPPVEAVTCDDCHLPIPTEHFQAYYSPAAFRTDFQPRVADGMDPPRPILRRETGSIIAPMTTLNVAGTNLAVASGSGASVIRRNRGGLDAAGEHENYGVALKQQLRISCPKRRQRIESLPNQTVLPNKAIGFQWSDMPDASDLQHVQLFSHKRTDAMSLGMLNIASGLSMDRIGPRNRSGTNLRAAALSATHMLVQRAALAMDIAPEEFEPLEPRLRKGKPFLQIADTLVNGAGFCRRLAATLGDSEEPLVVELVRSMLDNSNDTLVSSFFDQAHREECGRACYRCLQRYGNRGYHGLLDWRLGLSFLRCLMEPQHRAGLDGDFKQYPELQDWPQLAEQAAQDIQRLNPIKREIRTLGPLGLPVVLDNEEAFIVVHPFWDVQHLISAEIQKTREAIDENLSVKFIDTFEASRRLMSALDYA</sequence>
<comment type="caution">
    <text evidence="6">The sequence shown here is derived from an EMBL/GenBank/DDBJ whole genome shotgun (WGS) entry which is preliminary data.</text>
</comment>
<dbReference type="InterPro" id="IPR027417">
    <property type="entry name" value="P-loop_NTPase"/>
</dbReference>
<dbReference type="PROSITE" id="PS51194">
    <property type="entry name" value="HELICASE_CTER"/>
    <property type="match status" value="1"/>
</dbReference>
<organism evidence="6">
    <name type="scientific">marine sediment metagenome</name>
    <dbReference type="NCBI Taxonomy" id="412755"/>
    <lineage>
        <taxon>unclassified sequences</taxon>
        <taxon>metagenomes</taxon>
        <taxon>ecological metagenomes</taxon>
    </lineage>
</organism>
<dbReference type="PROSITE" id="PS51192">
    <property type="entry name" value="HELICASE_ATP_BIND_1"/>
    <property type="match status" value="1"/>
</dbReference>
<feature type="region of interest" description="Disordered" evidence="3">
    <location>
        <begin position="246"/>
        <end position="270"/>
    </location>
</feature>
<evidence type="ECO:0000259" key="4">
    <source>
        <dbReference type="PROSITE" id="PS51192"/>
    </source>
</evidence>
<dbReference type="GO" id="GO:0005524">
    <property type="term" value="F:ATP binding"/>
    <property type="evidence" value="ECO:0007669"/>
    <property type="project" value="UniProtKB-KW"/>
</dbReference>
<evidence type="ECO:0000256" key="3">
    <source>
        <dbReference type="SAM" id="MobiDB-lite"/>
    </source>
</evidence>
<accession>A0A0F9VK21</accession>
<dbReference type="GO" id="GO:0006289">
    <property type="term" value="P:nucleotide-excision repair"/>
    <property type="evidence" value="ECO:0007669"/>
    <property type="project" value="TreeGrafter"/>
</dbReference>
<feature type="domain" description="Helicase ATP-binding" evidence="4">
    <location>
        <begin position="121"/>
        <end position="429"/>
    </location>
</feature>
<gene>
    <name evidence="6" type="ORF">LCGC14_0087280</name>
</gene>
<keyword evidence="1" id="KW-0547">Nucleotide-binding</keyword>
<feature type="domain" description="Helicase C-terminal" evidence="5">
    <location>
        <begin position="1074"/>
        <end position="1271"/>
    </location>
</feature>
<dbReference type="SMART" id="SM00490">
    <property type="entry name" value="HELICc"/>
    <property type="match status" value="1"/>
</dbReference>